<evidence type="ECO:0000313" key="2">
    <source>
        <dbReference type="EMBL" id="OQU77270.1"/>
    </source>
</evidence>
<protein>
    <submittedName>
        <fullName evidence="2">Uncharacterized protein</fullName>
    </submittedName>
</protein>
<evidence type="ECO:0000313" key="3">
    <source>
        <dbReference type="Proteomes" id="UP000000768"/>
    </source>
</evidence>
<proteinExistence type="predicted"/>
<keyword evidence="1" id="KW-0812">Transmembrane</keyword>
<dbReference type="EMBL" id="CM000768">
    <property type="protein sequence ID" value="OQU77270.1"/>
    <property type="molecule type" value="Genomic_DNA"/>
</dbReference>
<feature type="transmembrane region" description="Helical" evidence="1">
    <location>
        <begin position="77"/>
        <end position="95"/>
    </location>
</feature>
<reference evidence="3" key="2">
    <citation type="journal article" date="2018" name="Plant J.">
        <title>The Sorghum bicolor reference genome: improved assembly, gene annotations, a transcriptome atlas, and signatures of genome organization.</title>
        <authorList>
            <person name="McCormick R.F."/>
            <person name="Truong S.K."/>
            <person name="Sreedasyam A."/>
            <person name="Jenkins J."/>
            <person name="Shu S."/>
            <person name="Sims D."/>
            <person name="Kennedy M."/>
            <person name="Amirebrahimi M."/>
            <person name="Weers B.D."/>
            <person name="McKinley B."/>
            <person name="Mattison A."/>
            <person name="Morishige D.T."/>
            <person name="Grimwood J."/>
            <person name="Schmutz J."/>
            <person name="Mullet J.E."/>
        </authorList>
    </citation>
    <scope>NUCLEOTIDE SEQUENCE [LARGE SCALE GENOMIC DNA]</scope>
    <source>
        <strain evidence="3">cv. BTx623</strain>
    </source>
</reference>
<dbReference type="Proteomes" id="UP000000768">
    <property type="component" value="Chromosome 9"/>
</dbReference>
<keyword evidence="1" id="KW-0472">Membrane</keyword>
<keyword evidence="1" id="KW-1133">Transmembrane helix</keyword>
<dbReference type="AlphaFoldDB" id="A0A1Z5R0L1"/>
<evidence type="ECO:0000256" key="1">
    <source>
        <dbReference type="SAM" id="Phobius"/>
    </source>
</evidence>
<organism evidence="2 3">
    <name type="scientific">Sorghum bicolor</name>
    <name type="common">Sorghum</name>
    <name type="synonym">Sorghum vulgare</name>
    <dbReference type="NCBI Taxonomy" id="4558"/>
    <lineage>
        <taxon>Eukaryota</taxon>
        <taxon>Viridiplantae</taxon>
        <taxon>Streptophyta</taxon>
        <taxon>Embryophyta</taxon>
        <taxon>Tracheophyta</taxon>
        <taxon>Spermatophyta</taxon>
        <taxon>Magnoliopsida</taxon>
        <taxon>Liliopsida</taxon>
        <taxon>Poales</taxon>
        <taxon>Poaceae</taxon>
        <taxon>PACMAD clade</taxon>
        <taxon>Panicoideae</taxon>
        <taxon>Andropogonodae</taxon>
        <taxon>Andropogoneae</taxon>
        <taxon>Sorghinae</taxon>
        <taxon>Sorghum</taxon>
    </lineage>
</organism>
<dbReference type="Gramene" id="OQU77270">
    <property type="protein sequence ID" value="OQU77270"/>
    <property type="gene ID" value="SORBI_3009G021050"/>
</dbReference>
<accession>A0A1Z5R0L1</accession>
<gene>
    <name evidence="2" type="ORF">SORBI_3009G021050</name>
</gene>
<reference evidence="2 3" key="1">
    <citation type="journal article" date="2009" name="Nature">
        <title>The Sorghum bicolor genome and the diversification of grasses.</title>
        <authorList>
            <person name="Paterson A.H."/>
            <person name="Bowers J.E."/>
            <person name="Bruggmann R."/>
            <person name="Dubchak I."/>
            <person name="Grimwood J."/>
            <person name="Gundlach H."/>
            <person name="Haberer G."/>
            <person name="Hellsten U."/>
            <person name="Mitros T."/>
            <person name="Poliakov A."/>
            <person name="Schmutz J."/>
            <person name="Spannagl M."/>
            <person name="Tang H."/>
            <person name="Wang X."/>
            <person name="Wicker T."/>
            <person name="Bharti A.K."/>
            <person name="Chapman J."/>
            <person name="Feltus F.A."/>
            <person name="Gowik U."/>
            <person name="Grigoriev I.V."/>
            <person name="Lyons E."/>
            <person name="Maher C.A."/>
            <person name="Martis M."/>
            <person name="Narechania A."/>
            <person name="Otillar R.P."/>
            <person name="Penning B.W."/>
            <person name="Salamov A.A."/>
            <person name="Wang Y."/>
            <person name="Zhang L."/>
            <person name="Carpita N.C."/>
            <person name="Freeling M."/>
            <person name="Gingle A.R."/>
            <person name="Hash C.T."/>
            <person name="Keller B."/>
            <person name="Klein P."/>
            <person name="Kresovich S."/>
            <person name="McCann M.C."/>
            <person name="Ming R."/>
            <person name="Peterson D.G."/>
            <person name="Mehboob-ur-Rahman"/>
            <person name="Ware D."/>
            <person name="Westhoff P."/>
            <person name="Mayer K.F."/>
            <person name="Messing J."/>
            <person name="Rokhsar D.S."/>
        </authorList>
    </citation>
    <scope>NUCLEOTIDE SEQUENCE [LARGE SCALE GENOMIC DNA]</scope>
    <source>
        <strain evidence="3">cv. BTx623</strain>
    </source>
</reference>
<keyword evidence="3" id="KW-1185">Reference proteome</keyword>
<name>A0A1Z5R0L1_SORBI</name>
<dbReference type="InParanoid" id="A0A1Z5R0L1"/>
<sequence length="111" mass="12335">MFSGGCFAAEEFSMDALPSRSSYLPADALLSRLLGRMLCRLEVYHLRLHINASDQRVELFCVRFSCLGLSCGGSSHLMFLASFVLWTSMVIHGLLMNPLYRLLCRSIGSPA</sequence>